<dbReference type="RefSeq" id="WP_303945541.1">
    <property type="nucleotide sequence ID" value="NZ_JABZXO010000028.1"/>
</dbReference>
<evidence type="ECO:0000313" key="2">
    <source>
        <dbReference type="EMBL" id="MBF1657987.1"/>
    </source>
</evidence>
<protein>
    <submittedName>
        <fullName evidence="2">Uncharacterized protein</fullName>
    </submittedName>
</protein>
<organism evidence="2 3">
    <name type="scientific">Rothia mucilaginosa</name>
    <dbReference type="NCBI Taxonomy" id="43675"/>
    <lineage>
        <taxon>Bacteria</taxon>
        <taxon>Bacillati</taxon>
        <taxon>Actinomycetota</taxon>
        <taxon>Actinomycetes</taxon>
        <taxon>Micrococcales</taxon>
        <taxon>Micrococcaceae</taxon>
        <taxon>Rothia</taxon>
    </lineage>
</organism>
<keyword evidence="1" id="KW-0472">Membrane</keyword>
<gene>
    <name evidence="2" type="ORF">HXO61_08690</name>
</gene>
<feature type="non-terminal residue" evidence="2">
    <location>
        <position position="197"/>
    </location>
</feature>
<feature type="transmembrane region" description="Helical" evidence="1">
    <location>
        <begin position="12"/>
        <end position="33"/>
    </location>
</feature>
<feature type="transmembrane region" description="Helical" evidence="1">
    <location>
        <begin position="154"/>
        <end position="179"/>
    </location>
</feature>
<sequence length="197" mass="20557">MKSADVPTSDESLSFNSWLFNFCIFFATGSFFLGSAGLWYQLGPATVAALFLVMCGPFVAVGKKATPDAESEGWRALALMTAIAIGLVFSDVLSFAGPLIRSVMHVPERAGDGVAGWFMIAAMVGMGAFVILLRRRVPQRVKGLNAQVALSAAAAAGASGVMGLILLAAFCLVILWVVLTRGRAVDITGVLASATLP</sequence>
<keyword evidence="1" id="KW-0812">Transmembrane</keyword>
<feature type="transmembrane region" description="Helical" evidence="1">
    <location>
        <begin position="73"/>
        <end position="94"/>
    </location>
</feature>
<dbReference type="EMBL" id="JABZXO010000028">
    <property type="protein sequence ID" value="MBF1657987.1"/>
    <property type="molecule type" value="Genomic_DNA"/>
</dbReference>
<accession>A0A930L1Q5</accession>
<evidence type="ECO:0000256" key="1">
    <source>
        <dbReference type="SAM" id="Phobius"/>
    </source>
</evidence>
<evidence type="ECO:0000313" key="3">
    <source>
        <dbReference type="Proteomes" id="UP000770330"/>
    </source>
</evidence>
<keyword evidence="1" id="KW-1133">Transmembrane helix</keyword>
<name>A0A930L1Q5_9MICC</name>
<proteinExistence type="predicted"/>
<feature type="transmembrane region" description="Helical" evidence="1">
    <location>
        <begin position="114"/>
        <end position="133"/>
    </location>
</feature>
<dbReference type="AlphaFoldDB" id="A0A930L1Q5"/>
<reference evidence="2" key="1">
    <citation type="submission" date="2020-04" db="EMBL/GenBank/DDBJ databases">
        <title>Deep metagenomics examines the oral microbiome during advanced dental caries in children, revealing novel taxa and co-occurrences with host molecules.</title>
        <authorList>
            <person name="Baker J.L."/>
            <person name="Morton J.T."/>
            <person name="Dinis M."/>
            <person name="Alvarez R."/>
            <person name="Tran N.C."/>
            <person name="Knight R."/>
            <person name="Edlund A."/>
        </authorList>
    </citation>
    <scope>NUCLEOTIDE SEQUENCE</scope>
    <source>
        <strain evidence="2">JCVI_39_bin.18</strain>
    </source>
</reference>
<dbReference type="Proteomes" id="UP000770330">
    <property type="component" value="Unassembled WGS sequence"/>
</dbReference>
<feature type="transmembrane region" description="Helical" evidence="1">
    <location>
        <begin position="39"/>
        <end position="61"/>
    </location>
</feature>
<comment type="caution">
    <text evidence="2">The sequence shown here is derived from an EMBL/GenBank/DDBJ whole genome shotgun (WGS) entry which is preliminary data.</text>
</comment>